<dbReference type="InterPro" id="IPR020904">
    <property type="entry name" value="Sc_DH/Rdtase_CS"/>
</dbReference>
<dbReference type="RefSeq" id="WP_379790263.1">
    <property type="nucleotide sequence ID" value="NZ_JBHSQB010000003.1"/>
</dbReference>
<sequence>MGRATAVLLAKLGANVMVAGLDRQHLLDALHDIKTVATGNVHGVLADLSTESGIEKLFADAAASFGKLDVLVNNAALPFGNAEEGNYTDWSRIVSTNLLAYIACSAEAVKIMDGDGHIVNIGSMSADVREETGSVYVATKSGVQGFSEAFRKATNKQGIKVTLIEPGAVDTDMQPQSGTEKLKMVTAMEMLTADDVAASILYCLSQPKRCDVVELKIRPHLQRI</sequence>
<dbReference type="PANTHER" id="PTHR43115:SF4">
    <property type="entry name" value="DEHYDROGENASE_REDUCTASE SDR FAMILY MEMBER 11"/>
    <property type="match status" value="1"/>
</dbReference>
<reference evidence="5" key="1">
    <citation type="journal article" date="2019" name="Int. J. Syst. Evol. Microbiol.">
        <title>The Global Catalogue of Microorganisms (GCM) 10K type strain sequencing project: providing services to taxonomists for standard genome sequencing and annotation.</title>
        <authorList>
            <consortium name="The Broad Institute Genomics Platform"/>
            <consortium name="The Broad Institute Genome Sequencing Center for Infectious Disease"/>
            <person name="Wu L."/>
            <person name="Ma J."/>
        </authorList>
    </citation>
    <scope>NUCLEOTIDE SEQUENCE [LARGE SCALE GENOMIC DNA]</scope>
    <source>
        <strain evidence="5">CCUG 49679</strain>
    </source>
</reference>
<dbReference type="CDD" id="cd05233">
    <property type="entry name" value="SDR_c"/>
    <property type="match status" value="1"/>
</dbReference>
<dbReference type="PANTHER" id="PTHR43115">
    <property type="entry name" value="DEHYDROGENASE/REDUCTASE SDR FAMILY MEMBER 11"/>
    <property type="match status" value="1"/>
</dbReference>
<dbReference type="Proteomes" id="UP001596287">
    <property type="component" value="Unassembled WGS sequence"/>
</dbReference>
<comment type="caution">
    <text evidence="4">The sequence shown here is derived from an EMBL/GenBank/DDBJ whole genome shotgun (WGS) entry which is preliminary data.</text>
</comment>
<dbReference type="InterPro" id="IPR036291">
    <property type="entry name" value="NAD(P)-bd_dom_sf"/>
</dbReference>
<dbReference type="Gene3D" id="3.40.50.720">
    <property type="entry name" value="NAD(P)-binding Rossmann-like Domain"/>
    <property type="match status" value="1"/>
</dbReference>
<evidence type="ECO:0000256" key="3">
    <source>
        <dbReference type="RuleBase" id="RU000363"/>
    </source>
</evidence>
<dbReference type="EMBL" id="JBHSQB010000003">
    <property type="protein sequence ID" value="MFC6095389.1"/>
    <property type="molecule type" value="Genomic_DNA"/>
</dbReference>
<evidence type="ECO:0000256" key="1">
    <source>
        <dbReference type="ARBA" id="ARBA00006484"/>
    </source>
</evidence>
<name>A0ABW1PJA4_9FLAO</name>
<evidence type="ECO:0000256" key="2">
    <source>
        <dbReference type="ARBA" id="ARBA00023002"/>
    </source>
</evidence>
<dbReference type="PRINTS" id="PR00081">
    <property type="entry name" value="GDHRDH"/>
</dbReference>
<gene>
    <name evidence="4" type="ORF">ACFPVY_01920</name>
</gene>
<dbReference type="EC" id="1.-.-.-" evidence="4"/>
<organism evidence="4 5">
    <name type="scientific">Flavobacterium qiangtangense</name>
    <dbReference type="NCBI Taxonomy" id="1442595"/>
    <lineage>
        <taxon>Bacteria</taxon>
        <taxon>Pseudomonadati</taxon>
        <taxon>Bacteroidota</taxon>
        <taxon>Flavobacteriia</taxon>
        <taxon>Flavobacteriales</taxon>
        <taxon>Flavobacteriaceae</taxon>
        <taxon>Flavobacterium</taxon>
    </lineage>
</organism>
<evidence type="ECO:0000313" key="4">
    <source>
        <dbReference type="EMBL" id="MFC6095389.1"/>
    </source>
</evidence>
<proteinExistence type="inferred from homology"/>
<dbReference type="PRINTS" id="PR00080">
    <property type="entry name" value="SDRFAMILY"/>
</dbReference>
<dbReference type="InterPro" id="IPR002347">
    <property type="entry name" value="SDR_fam"/>
</dbReference>
<accession>A0ABW1PJA4</accession>
<protein>
    <submittedName>
        <fullName evidence="4">SDR family oxidoreductase</fullName>
        <ecNumber evidence="4">1.-.-.-</ecNumber>
    </submittedName>
</protein>
<keyword evidence="2 4" id="KW-0560">Oxidoreductase</keyword>
<comment type="similarity">
    <text evidence="1 3">Belongs to the short-chain dehydrogenases/reductases (SDR) family.</text>
</comment>
<keyword evidence="5" id="KW-1185">Reference proteome</keyword>
<dbReference type="GO" id="GO:0016491">
    <property type="term" value="F:oxidoreductase activity"/>
    <property type="evidence" value="ECO:0007669"/>
    <property type="project" value="UniProtKB-KW"/>
</dbReference>
<dbReference type="SUPFAM" id="SSF51735">
    <property type="entry name" value="NAD(P)-binding Rossmann-fold domains"/>
    <property type="match status" value="1"/>
</dbReference>
<evidence type="ECO:0000313" key="5">
    <source>
        <dbReference type="Proteomes" id="UP001596287"/>
    </source>
</evidence>
<dbReference type="PROSITE" id="PS00061">
    <property type="entry name" value="ADH_SHORT"/>
    <property type="match status" value="1"/>
</dbReference>
<dbReference type="Pfam" id="PF00106">
    <property type="entry name" value="adh_short"/>
    <property type="match status" value="1"/>
</dbReference>